<dbReference type="EMBL" id="CP001686">
    <property type="protein sequence ID" value="ACV06865.1"/>
    <property type="molecule type" value="Genomic_DNA"/>
</dbReference>
<dbReference type="Pfam" id="PF01370">
    <property type="entry name" value="Epimerase"/>
    <property type="match status" value="1"/>
</dbReference>
<feature type="domain" description="Capsular polysaccharide assembling protein CapF C-terminal" evidence="2">
    <location>
        <begin position="255"/>
        <end position="366"/>
    </location>
</feature>
<protein>
    <submittedName>
        <fullName evidence="3">Nucleoside-diphosphate-sugar epimerase</fullName>
    </submittedName>
</protein>
<evidence type="ECO:0000313" key="3">
    <source>
        <dbReference type="EMBL" id="ACV06865.1"/>
    </source>
</evidence>
<dbReference type="eggNOG" id="COG1898">
    <property type="taxonomic scope" value="Bacteria"/>
</dbReference>
<dbReference type="InterPro" id="IPR029303">
    <property type="entry name" value="CapF_C"/>
</dbReference>
<gene>
    <name evidence="3" type="ordered locus">Ksed_18630</name>
</gene>
<accession>C7NJT3</accession>
<dbReference type="Pfam" id="PF14667">
    <property type="entry name" value="Polysacc_synt_C"/>
    <property type="match status" value="1"/>
</dbReference>
<evidence type="ECO:0000259" key="1">
    <source>
        <dbReference type="Pfam" id="PF01370"/>
    </source>
</evidence>
<reference evidence="3 4" key="1">
    <citation type="journal article" date="2009" name="Stand. Genomic Sci.">
        <title>Complete genome sequence of Kytococcus sedentarius type strain (541).</title>
        <authorList>
            <person name="Sims D."/>
            <person name="Brettin T."/>
            <person name="Detter J.C."/>
            <person name="Han C."/>
            <person name="Lapidus A."/>
            <person name="Copeland A."/>
            <person name="Glavina Del Rio T."/>
            <person name="Nolan M."/>
            <person name="Chen F."/>
            <person name="Lucas S."/>
            <person name="Tice H."/>
            <person name="Cheng J.F."/>
            <person name="Bruce D."/>
            <person name="Goodwin L."/>
            <person name="Pitluck S."/>
            <person name="Ovchinnikova G."/>
            <person name="Pati A."/>
            <person name="Ivanova N."/>
            <person name="Mavrommatis K."/>
            <person name="Chen A."/>
            <person name="Palaniappan K."/>
            <person name="D'haeseleer P."/>
            <person name="Chain P."/>
            <person name="Bristow J."/>
            <person name="Eisen J.A."/>
            <person name="Markowitz V."/>
            <person name="Hugenholtz P."/>
            <person name="Schneider S."/>
            <person name="Goker M."/>
            <person name="Pukall R."/>
            <person name="Kyrpides N.C."/>
            <person name="Klenk H.P."/>
        </authorList>
    </citation>
    <scope>NUCLEOTIDE SEQUENCE [LARGE SCALE GENOMIC DNA]</scope>
    <source>
        <strain evidence="4">ATCC 14392 / DSM 20547 / JCM 11482 / CCUG 33030 / NBRC 15357 / NCTC 11040 / CCM 314 / 541</strain>
    </source>
</reference>
<dbReference type="AlphaFoldDB" id="C7NJT3"/>
<dbReference type="HOGENOM" id="CLU_063221_0_0_11"/>
<feature type="domain" description="NAD-dependent epimerase/dehydratase" evidence="1">
    <location>
        <begin position="3"/>
        <end position="167"/>
    </location>
</feature>
<dbReference type="RefSeq" id="WP_015779805.1">
    <property type="nucleotide sequence ID" value="NC_013169.1"/>
</dbReference>
<proteinExistence type="predicted"/>
<dbReference type="eggNOG" id="COG0451">
    <property type="taxonomic scope" value="Bacteria"/>
</dbReference>
<dbReference type="SUPFAM" id="SSF51182">
    <property type="entry name" value="RmlC-like cupins"/>
    <property type="match status" value="1"/>
</dbReference>
<dbReference type="InterPro" id="IPR036291">
    <property type="entry name" value="NAD(P)-bd_dom_sf"/>
</dbReference>
<evidence type="ECO:0000313" key="4">
    <source>
        <dbReference type="Proteomes" id="UP000006666"/>
    </source>
</evidence>
<name>C7NJT3_KYTSD</name>
<dbReference type="InterPro" id="IPR050177">
    <property type="entry name" value="Lipid_A_modif_metabolic_enz"/>
</dbReference>
<dbReference type="SUPFAM" id="SSF51735">
    <property type="entry name" value="NAD(P)-binding Rossmann-fold domains"/>
    <property type="match status" value="1"/>
</dbReference>
<dbReference type="STRING" id="478801.Ksed_18630"/>
<dbReference type="InterPro" id="IPR001509">
    <property type="entry name" value="Epimerase_deHydtase"/>
</dbReference>
<dbReference type="Proteomes" id="UP000006666">
    <property type="component" value="Chromosome"/>
</dbReference>
<dbReference type="KEGG" id="kse:Ksed_18630"/>
<dbReference type="InterPro" id="IPR014710">
    <property type="entry name" value="RmlC-like_jellyroll"/>
</dbReference>
<dbReference type="InterPro" id="IPR011051">
    <property type="entry name" value="RmlC_Cupin_sf"/>
</dbReference>
<dbReference type="PANTHER" id="PTHR43245:SF55">
    <property type="entry name" value="NAD(P)-BINDING DOMAIN-CONTAINING PROTEIN"/>
    <property type="match status" value="1"/>
</dbReference>
<dbReference type="Gene3D" id="2.60.120.10">
    <property type="entry name" value="Jelly Rolls"/>
    <property type="match status" value="1"/>
</dbReference>
<dbReference type="PANTHER" id="PTHR43245">
    <property type="entry name" value="BIFUNCTIONAL POLYMYXIN RESISTANCE PROTEIN ARNA"/>
    <property type="match status" value="1"/>
</dbReference>
<organism evidence="3 4">
    <name type="scientific">Kytococcus sedentarius (strain ATCC 14392 / DSM 20547 / JCM 11482 / CCUG 33030 / NBRC 15357 / NCTC 11040 / CCM 314 / 541)</name>
    <name type="common">Micrococcus sedentarius</name>
    <dbReference type="NCBI Taxonomy" id="478801"/>
    <lineage>
        <taxon>Bacteria</taxon>
        <taxon>Bacillati</taxon>
        <taxon>Actinomycetota</taxon>
        <taxon>Actinomycetes</taxon>
        <taxon>Micrococcales</taxon>
        <taxon>Kytococcaceae</taxon>
        <taxon>Kytococcus</taxon>
    </lineage>
</organism>
<sequence>MRIVLTGARGFMGWHTRLRLHALTDHEVVAVGREEWGDLPRLVREADAVIHIAGVNRARDTEGGMSADEQVNEGNVRLARELAEAVRGAGHPVRVVYANSIQAGNGTPYGAGKQRAGEVLREAAEAGGGHLTEVMLPNLFGEHCRPNYNSFTATFIDKVINGEEPTINDNPVNLLHAQRAAAALLEGLETSEPVLEPRGEDVGVQQVWDLLVEFHSSYVERGEIPDLSTPFRIDLFNSYRAALFPQHYPVQLTPHADDRGFFVETVRCAGGQGQSSISTTVPGITRGEHYHLSKIERFAVVQGTGRMSLRKMFTDEVIDFDVTGDQTAAVDMPVGWVHNITNTGDDILITQFWVHEFFDPENPDTFPEPVRPAADAEENAR</sequence>
<keyword evidence="4" id="KW-1185">Reference proteome</keyword>
<dbReference type="Gene3D" id="3.40.50.720">
    <property type="entry name" value="NAD(P)-binding Rossmann-like Domain"/>
    <property type="match status" value="1"/>
</dbReference>
<evidence type="ECO:0000259" key="2">
    <source>
        <dbReference type="Pfam" id="PF14667"/>
    </source>
</evidence>